<name>A0ABM5QN17_9CORY</name>
<dbReference type="Pfam" id="PF13344">
    <property type="entry name" value="Hydrolase_6"/>
    <property type="match status" value="1"/>
</dbReference>
<dbReference type="Proteomes" id="UP000028504">
    <property type="component" value="Chromosome"/>
</dbReference>
<keyword evidence="2" id="KW-1185">Reference proteome</keyword>
<organism evidence="1 2">
    <name type="scientific">Corynebacterium atypicum</name>
    <dbReference type="NCBI Taxonomy" id="191610"/>
    <lineage>
        <taxon>Bacteria</taxon>
        <taxon>Bacillati</taxon>
        <taxon>Actinomycetota</taxon>
        <taxon>Actinomycetes</taxon>
        <taxon>Mycobacteriales</taxon>
        <taxon>Corynebacteriaceae</taxon>
        <taxon>Corynebacterium</taxon>
    </lineage>
</organism>
<dbReference type="PANTHER" id="PTHR19288:SF95">
    <property type="entry name" value="D-GLYCEROL 3-PHOSPHATE PHOSPHATASE"/>
    <property type="match status" value="1"/>
</dbReference>
<dbReference type="InterPro" id="IPR036412">
    <property type="entry name" value="HAD-like_sf"/>
</dbReference>
<dbReference type="GO" id="GO:0016787">
    <property type="term" value="F:hydrolase activity"/>
    <property type="evidence" value="ECO:0007669"/>
    <property type="project" value="UniProtKB-KW"/>
</dbReference>
<dbReference type="EMBL" id="CP008944">
    <property type="protein sequence ID" value="AIG64189.1"/>
    <property type="molecule type" value="Genomic_DNA"/>
</dbReference>
<dbReference type="PANTHER" id="PTHR19288">
    <property type="entry name" value="4-NITROPHENYLPHOSPHATASE-RELATED"/>
    <property type="match status" value="1"/>
</dbReference>
<sequence>MTLVNDYDALLLDLDGTVWEGGRPIAGAVEAITASELPDVYVTNNASRGPEEVARMLESIGLHPPAEQVVTSAQAGVKLALADGGAGARALILGVDSLREIARAAGLDVVESAAENPDVVIQGHDPRTGWAELSEAALAIRAGARFYATNLDTTLPMQRGLMVGNGSMVAAVVSATGVEPVSAGKPEATMFHVAARHVGATRPLAVGDRLNTDIRGGNAAEMDTLHVLTGVSGMRELLVADEDERPTFIAEDLSGLFCEADELRPSAQGGFVAEVVDMEDYGLAVELREGDAEATSIQAMRTVLAAAWASEIPPNEVRAVGERAEAAAAGWKN</sequence>
<protein>
    <submittedName>
        <fullName evidence="1">HAD family hydrolase</fullName>
    </submittedName>
</protein>
<dbReference type="RefSeq" id="WP_038605586.1">
    <property type="nucleotide sequence ID" value="NZ_CP008944.1"/>
</dbReference>
<dbReference type="Gene3D" id="3.40.50.1000">
    <property type="entry name" value="HAD superfamily/HAD-like"/>
    <property type="match status" value="2"/>
</dbReference>
<keyword evidence="1" id="KW-0378">Hydrolase</keyword>
<gene>
    <name evidence="1" type="ORF">CATYP_05655</name>
</gene>
<evidence type="ECO:0000313" key="2">
    <source>
        <dbReference type="Proteomes" id="UP000028504"/>
    </source>
</evidence>
<dbReference type="InterPro" id="IPR006357">
    <property type="entry name" value="HAD-SF_hydro_IIA"/>
</dbReference>
<dbReference type="Pfam" id="PF13242">
    <property type="entry name" value="Hydrolase_like"/>
    <property type="match status" value="1"/>
</dbReference>
<reference evidence="1 2" key="1">
    <citation type="submission" date="2014-07" db="EMBL/GenBank/DDBJ databases">
        <title>Complete genome sequence of Corynebacterium atypicum DSM 44849: identifiction of the mycolic acid biosynthesis genes.</title>
        <authorList>
            <person name="Tippelt A."/>
            <person name="Mollmann S."/>
            <person name="Albersmeier A."/>
            <person name="Jaenicke S."/>
            <person name="Ruckert C."/>
            <person name="Tauch A."/>
        </authorList>
    </citation>
    <scope>NUCLEOTIDE SEQUENCE [LARGE SCALE GENOMIC DNA]</scope>
    <source>
        <strain evidence="1 2">R2070</strain>
    </source>
</reference>
<proteinExistence type="predicted"/>
<dbReference type="NCBIfam" id="TIGR01460">
    <property type="entry name" value="HAD-SF-IIA"/>
    <property type="match status" value="1"/>
</dbReference>
<dbReference type="SUPFAM" id="SSF56784">
    <property type="entry name" value="HAD-like"/>
    <property type="match status" value="1"/>
</dbReference>
<evidence type="ECO:0000313" key="1">
    <source>
        <dbReference type="EMBL" id="AIG64189.1"/>
    </source>
</evidence>
<dbReference type="InterPro" id="IPR023214">
    <property type="entry name" value="HAD_sf"/>
</dbReference>
<accession>A0ABM5QN17</accession>